<dbReference type="InterPro" id="IPR051339">
    <property type="entry name" value="DnaJ_subfamily_B"/>
</dbReference>
<dbReference type="CDD" id="cd10747">
    <property type="entry name" value="DnaJ_C"/>
    <property type="match status" value="1"/>
</dbReference>
<evidence type="ECO:0000256" key="1">
    <source>
        <dbReference type="ARBA" id="ARBA00023186"/>
    </source>
</evidence>
<protein>
    <submittedName>
        <fullName evidence="3">Chaperone protein</fullName>
    </submittedName>
</protein>
<gene>
    <name evidence="3" type="ORF">BN7_2971</name>
</gene>
<dbReference type="GO" id="GO:0006413">
    <property type="term" value="P:translational initiation"/>
    <property type="evidence" value="ECO:0007669"/>
    <property type="project" value="TreeGrafter"/>
</dbReference>
<dbReference type="HOGENOM" id="CLU_017633_0_0_1"/>
<dbReference type="PRINTS" id="PR00625">
    <property type="entry name" value="JDOMAIN"/>
</dbReference>
<organism evidence="3 4">
    <name type="scientific">Wickerhamomyces ciferrii (strain ATCC 14091 / BCRC 22168 / CBS 111 / JCM 3599 / NBRC 0793 / NRRL Y-1031 F-60-10)</name>
    <name type="common">Yeast</name>
    <name type="synonym">Pichia ciferrii</name>
    <dbReference type="NCBI Taxonomy" id="1206466"/>
    <lineage>
        <taxon>Eukaryota</taxon>
        <taxon>Fungi</taxon>
        <taxon>Dikarya</taxon>
        <taxon>Ascomycota</taxon>
        <taxon>Saccharomycotina</taxon>
        <taxon>Saccharomycetes</taxon>
        <taxon>Phaffomycetales</taxon>
        <taxon>Wickerhamomycetaceae</taxon>
        <taxon>Wickerhamomyces</taxon>
    </lineage>
</organism>
<name>K0KQB9_WICCF</name>
<evidence type="ECO:0000313" key="3">
    <source>
        <dbReference type="EMBL" id="CCH43423.1"/>
    </source>
</evidence>
<dbReference type="InterPro" id="IPR002939">
    <property type="entry name" value="DnaJ_C"/>
</dbReference>
<dbReference type="GO" id="GO:0051082">
    <property type="term" value="F:unfolded protein binding"/>
    <property type="evidence" value="ECO:0007669"/>
    <property type="project" value="InterPro"/>
</dbReference>
<dbReference type="Gene3D" id="2.60.260.20">
    <property type="entry name" value="Urease metallochaperone UreE, N-terminal domain"/>
    <property type="match status" value="2"/>
</dbReference>
<sequence length="341" mass="36353">MVRETKLYDLLGVSPDANENELKKAYRKTALKYHPDKPTGDTEKFKEISEAYDILSDSNKRAVYDQYGLDAARGGGPQFDAGGMGGGNPFGGAGGGHPFGGFSAGDASNIFEQFARGGGLGEDAGGFRFSSGGSPFGDFGGFGGMPGGFGGSPFGGAGGMGGGARSQPEPEAVEVNLPVSLEDLAKGATKKMKLNRKGRNGTKEETIITVNIKPGWKEGTKVAFKNEGDWTPHGRQTIKFVVKEKPHPNYKRDGNDLIYTLPLTFKESLLGFDKLIESIDGRRIPFSRSSPVQPSSESVYPGLGMPISKSPGQRGDLKIKFKIDYPVTLTPDQKAAIQQVF</sequence>
<dbReference type="PROSITE" id="PS00636">
    <property type="entry name" value="DNAJ_1"/>
    <property type="match status" value="1"/>
</dbReference>
<keyword evidence="4" id="KW-1185">Reference proteome</keyword>
<dbReference type="FunFam" id="1.10.287.110:FF:000092">
    <property type="entry name" value="Type II HSP40 co-chaperone"/>
    <property type="match status" value="1"/>
</dbReference>
<proteinExistence type="predicted"/>
<dbReference type="FunFam" id="2.60.260.20:FF:000002">
    <property type="entry name" value="Dnaj homolog subfamily b member"/>
    <property type="match status" value="1"/>
</dbReference>
<dbReference type="EMBL" id="CAIF01000078">
    <property type="protein sequence ID" value="CCH43423.1"/>
    <property type="molecule type" value="Genomic_DNA"/>
</dbReference>
<dbReference type="Gene3D" id="1.10.287.110">
    <property type="entry name" value="DnaJ domain"/>
    <property type="match status" value="1"/>
</dbReference>
<dbReference type="GO" id="GO:0005829">
    <property type="term" value="C:cytosol"/>
    <property type="evidence" value="ECO:0007669"/>
    <property type="project" value="TreeGrafter"/>
</dbReference>
<evidence type="ECO:0000259" key="2">
    <source>
        <dbReference type="PROSITE" id="PS50076"/>
    </source>
</evidence>
<comment type="caution">
    <text evidence="3">The sequence shown here is derived from an EMBL/GenBank/DDBJ whole genome shotgun (WGS) entry which is preliminary data.</text>
</comment>
<dbReference type="SUPFAM" id="SSF46565">
    <property type="entry name" value="Chaperone J-domain"/>
    <property type="match status" value="1"/>
</dbReference>
<dbReference type="eggNOG" id="KOG0714">
    <property type="taxonomic scope" value="Eukaryota"/>
</dbReference>
<reference evidence="3 4" key="1">
    <citation type="journal article" date="2012" name="Eukaryot. Cell">
        <title>Draft genome sequence of Wickerhamomyces ciferrii NRRL Y-1031 F-60-10.</title>
        <authorList>
            <person name="Schneider J."/>
            <person name="Andrea H."/>
            <person name="Blom J."/>
            <person name="Jaenicke S."/>
            <person name="Ruckert C."/>
            <person name="Schorsch C."/>
            <person name="Szczepanowski R."/>
            <person name="Farwick M."/>
            <person name="Goesmann A."/>
            <person name="Puhler A."/>
            <person name="Schaffer S."/>
            <person name="Tauch A."/>
            <person name="Kohler T."/>
            <person name="Brinkrolf K."/>
        </authorList>
    </citation>
    <scope>NUCLEOTIDE SEQUENCE [LARGE SCALE GENOMIC DNA]</scope>
    <source>
        <strain evidence="4">ATCC 14091 / BCRC 22168 / CBS 111 / JCM 3599 / NBRC 0793 / NRRL Y-1031 F-60-10</strain>
    </source>
</reference>
<dbReference type="Proteomes" id="UP000009328">
    <property type="component" value="Unassembled WGS sequence"/>
</dbReference>
<evidence type="ECO:0000313" key="4">
    <source>
        <dbReference type="Proteomes" id="UP000009328"/>
    </source>
</evidence>
<keyword evidence="1" id="KW-0143">Chaperone</keyword>
<dbReference type="STRING" id="1206466.K0KQB9"/>
<feature type="domain" description="J" evidence="2">
    <location>
        <begin position="6"/>
        <end position="68"/>
    </location>
</feature>
<dbReference type="FunCoup" id="K0KQB9">
    <property type="interactions" value="452"/>
</dbReference>
<dbReference type="Pfam" id="PF01556">
    <property type="entry name" value="DnaJ_C"/>
    <property type="match status" value="1"/>
</dbReference>
<dbReference type="SUPFAM" id="SSF49493">
    <property type="entry name" value="HSP40/DnaJ peptide-binding domain"/>
    <property type="match status" value="2"/>
</dbReference>
<dbReference type="Pfam" id="PF00226">
    <property type="entry name" value="DnaJ"/>
    <property type="match status" value="1"/>
</dbReference>
<accession>K0KQB9</accession>
<dbReference type="InterPro" id="IPR036869">
    <property type="entry name" value="J_dom_sf"/>
</dbReference>
<dbReference type="InterPro" id="IPR001623">
    <property type="entry name" value="DnaJ_domain"/>
</dbReference>
<dbReference type="SMART" id="SM00271">
    <property type="entry name" value="DnaJ"/>
    <property type="match status" value="1"/>
</dbReference>
<dbReference type="InParanoid" id="K0KQB9"/>
<dbReference type="GO" id="GO:0006457">
    <property type="term" value="P:protein folding"/>
    <property type="evidence" value="ECO:0007669"/>
    <property type="project" value="InterPro"/>
</dbReference>
<dbReference type="FunFam" id="2.60.260.20:FF:000013">
    <property type="entry name" value="DnaJ subfamily B member 11"/>
    <property type="match status" value="1"/>
</dbReference>
<dbReference type="PANTHER" id="PTHR24078:SF553">
    <property type="entry name" value="DNAJ HOMOLOG SUBFAMILY B MEMBER 5"/>
    <property type="match status" value="1"/>
</dbReference>
<dbReference type="CDD" id="cd06257">
    <property type="entry name" value="DnaJ"/>
    <property type="match status" value="1"/>
</dbReference>
<dbReference type="InterPro" id="IPR008971">
    <property type="entry name" value="HSP40/DnaJ_pept-bd"/>
</dbReference>
<dbReference type="PROSITE" id="PS50076">
    <property type="entry name" value="DNAJ_2"/>
    <property type="match status" value="1"/>
</dbReference>
<dbReference type="AlphaFoldDB" id="K0KQB9"/>
<dbReference type="GO" id="GO:0051087">
    <property type="term" value="F:protein-folding chaperone binding"/>
    <property type="evidence" value="ECO:0007669"/>
    <property type="project" value="TreeGrafter"/>
</dbReference>
<dbReference type="PANTHER" id="PTHR24078">
    <property type="entry name" value="DNAJ HOMOLOG SUBFAMILY C MEMBER"/>
    <property type="match status" value="1"/>
</dbReference>
<dbReference type="InterPro" id="IPR018253">
    <property type="entry name" value="DnaJ_domain_CS"/>
</dbReference>